<dbReference type="InterPro" id="IPR015943">
    <property type="entry name" value="WD40/YVTN_repeat-like_dom_sf"/>
</dbReference>
<dbReference type="AlphaFoldDB" id="A0AA97PNJ7"/>
<sequence>MVGHSDEQYNLGGNNLHRYFNRRQFAGLGYFSGIRLLGCFAYPPYGRFITTKRTVPSSAAQSKPTRHIPLQSHHFMQQEPLTNPTHDIASLTPSASEHPFQDGFHRGPDGIRSLGASSASPRGASCGSSHLHDAGVLDTEQLDKQLRRLSGHQDGESGRRSTPPIAGQRVFEYENALTPSQPKHSSGFKIANRTSSPSTGIQLMDLPNVALVSKRLYSLVTTPHAWQMAFMRYFPGQKVAQSLSAAISGQAGELDDSDRIRSEYRQFTRLTALASWRSEYLLRTRLLRSAARGKPGTVAGGIGSAIRTGSQKRASPVLTYNSKLPWMVSNIHAVFSSSAKKPPKVIHGSADLCVGTLGDPTTGKIDRWGLDDHFSFSQLDEVFPNLEPYGVDAGPAATLNVIDVSVPYGIVGGEGFPGGRPYFRPIGEPNGRYLATRPDASVLFIPDDVPKIPDMLEGVCSVWVAKSAAVPSTTSSMIGIMTGSTLGVVTSYSLGYDSSGPRYSKGDMTCRWVLSPGVPIIALKVDENYSPKRKALRRVWAVALNALGEVYYLVDTPTPPVARPTVDESFVGAWQGGRTVAWELIEATRRTARSDGLSMDEVMGAYSPRTSSTKMSLTKAQLAAECREIETFFRKTPSDIKKVCEGWDMRRKIEVDFGGDDGGYAGESVVVVTRGLEPGHPAKLMRFTHKMGPVSRESASTPEVLPFNTHATPPKGHFSIFGNPIDLEAPETTSNNGVLSLSGIEAGASSAAGMEDWCATPLFLGIKGQDGIEITSVALDNSIHAQTTLFEDSWKVSGSGGAVASASGDRGSRNKTNAGELPGRRARMMAAGTSSGAVMVWNVRETTSDAVPLVRYIQTESPEVSSVALSSLYLVHGGSDGLAQAWDILASSMEPIRTLNSRASGRLPRAILNANPMLRDANHTAVGAIYLDPDPAVPRGILAFGTFLRYWTYSSEGVQSSTRKRRSRHHADGHLASRRTGATVMDYIANEAAELRREQAHRAREEARLRSRFGVGLGDLTEEEAIRYAQMISEESFQLDEDLRRFHTSDETGSMSQSSSPSAEDADTEMGGGISVDSSQGGHTTGTLTPEATASMQSMLAHQQSQTEDHDPDYERQIQQAMRLSLLEAGINDEGISPRGSSSGEYEFQIKYKPGKKERGTTSRRQSSISPSASQGRKPAFSQPASTPSKHLLGGSGDFDEDLQLALRLSLQDAAETSIGSHDHQPWSASPHCKEDEFPALEPKGKGKRNAA</sequence>
<dbReference type="GO" id="GO:0008540">
    <property type="term" value="C:proteasome regulatory particle, base subcomplex"/>
    <property type="evidence" value="ECO:0007669"/>
    <property type="project" value="TreeGrafter"/>
</dbReference>
<dbReference type="GO" id="GO:0031593">
    <property type="term" value="F:polyubiquitin modification-dependent protein binding"/>
    <property type="evidence" value="ECO:0007669"/>
    <property type="project" value="TreeGrafter"/>
</dbReference>
<accession>A0AA97PNJ7</accession>
<protein>
    <submittedName>
        <fullName evidence="2">F-box and WD domain-containing protein</fullName>
    </submittedName>
</protein>
<dbReference type="GO" id="GO:0043161">
    <property type="term" value="P:proteasome-mediated ubiquitin-dependent protein catabolic process"/>
    <property type="evidence" value="ECO:0007669"/>
    <property type="project" value="TreeGrafter"/>
</dbReference>
<dbReference type="PANTHER" id="PTHR10223:SF2">
    <property type="entry name" value="F-BOX AND WD DOMAIN PROTEIN (AFU_ORTHOLOGUE AFUA_6G11400)"/>
    <property type="match status" value="1"/>
</dbReference>
<dbReference type="GO" id="GO:0005829">
    <property type="term" value="C:cytosol"/>
    <property type="evidence" value="ECO:0007669"/>
    <property type="project" value="TreeGrafter"/>
</dbReference>
<dbReference type="GO" id="GO:0005634">
    <property type="term" value="C:nucleus"/>
    <property type="evidence" value="ECO:0007669"/>
    <property type="project" value="TreeGrafter"/>
</dbReference>
<dbReference type="InterPro" id="IPR036322">
    <property type="entry name" value="WD40_repeat_dom_sf"/>
</dbReference>
<dbReference type="PANTHER" id="PTHR10223">
    <property type="entry name" value="26S PROTEASOME NON-ATPASE REGULATORY SUBUNIT 4"/>
    <property type="match status" value="1"/>
</dbReference>
<feature type="compositionally biased region" description="Basic and acidic residues" evidence="1">
    <location>
        <begin position="99"/>
        <end position="109"/>
    </location>
</feature>
<feature type="region of interest" description="Disordered" evidence="1">
    <location>
        <begin position="1215"/>
        <end position="1252"/>
    </location>
</feature>
<dbReference type="Proteomes" id="UP000011086">
    <property type="component" value="Unassembled WGS sequence"/>
</dbReference>
<reference evidence="2" key="1">
    <citation type="journal article" date="2012" name="PLoS Genet.">
        <title>Comparative analysis of the genomes of two field isolates of the rice blast fungus Magnaporthe oryzae.</title>
        <authorList>
            <person name="Xue M."/>
            <person name="Yang J."/>
            <person name="Li Z."/>
            <person name="Hu S."/>
            <person name="Yao N."/>
            <person name="Dean R.A."/>
            <person name="Zhao W."/>
            <person name="Shen M."/>
            <person name="Zhang H."/>
            <person name="Li C."/>
            <person name="Liu L."/>
            <person name="Cao L."/>
            <person name="Xu X."/>
            <person name="Xing Y."/>
            <person name="Hsiang T."/>
            <person name="Zhang Z."/>
            <person name="Xu J.R."/>
            <person name="Peng Y.L."/>
        </authorList>
    </citation>
    <scope>NUCLEOTIDE SEQUENCE</scope>
    <source>
        <strain evidence="2">Y34</strain>
    </source>
</reference>
<feature type="region of interest" description="Disordered" evidence="1">
    <location>
        <begin position="83"/>
        <end position="131"/>
    </location>
</feature>
<dbReference type="SUPFAM" id="SSF50978">
    <property type="entry name" value="WD40 repeat-like"/>
    <property type="match status" value="1"/>
</dbReference>
<feature type="region of interest" description="Disordered" evidence="1">
    <location>
        <begin position="801"/>
        <end position="820"/>
    </location>
</feature>
<feature type="compositionally biased region" description="Polar residues" evidence="1">
    <location>
        <begin position="83"/>
        <end position="95"/>
    </location>
</feature>
<feature type="region of interest" description="Disordered" evidence="1">
    <location>
        <begin position="1048"/>
        <end position="1089"/>
    </location>
</feature>
<dbReference type="Gene3D" id="2.130.10.10">
    <property type="entry name" value="YVTN repeat-like/Quinoprotein amine dehydrogenase"/>
    <property type="match status" value="1"/>
</dbReference>
<name>A0AA97PNJ7_PYRO3</name>
<proteinExistence type="predicted"/>
<dbReference type="PROSITE" id="PS50330">
    <property type="entry name" value="UIM"/>
    <property type="match status" value="1"/>
</dbReference>
<dbReference type="SMART" id="SM00726">
    <property type="entry name" value="UIM"/>
    <property type="match status" value="3"/>
</dbReference>
<gene>
    <name evidence="2" type="ORF">OOU_Y34scaffold00295g5</name>
</gene>
<feature type="compositionally biased region" description="Polar residues" evidence="1">
    <location>
        <begin position="1051"/>
        <end position="1062"/>
    </location>
</feature>
<dbReference type="EMBL" id="JH793203">
    <property type="protein sequence ID" value="ELQ41167.1"/>
    <property type="molecule type" value="Genomic_DNA"/>
</dbReference>
<evidence type="ECO:0000256" key="1">
    <source>
        <dbReference type="SAM" id="MobiDB-lite"/>
    </source>
</evidence>
<organism evidence="2">
    <name type="scientific">Pyricularia oryzae (strain Y34)</name>
    <name type="common">Rice blast fungus</name>
    <name type="synonym">Magnaporthe oryzae</name>
    <dbReference type="NCBI Taxonomy" id="1143189"/>
    <lineage>
        <taxon>Eukaryota</taxon>
        <taxon>Fungi</taxon>
        <taxon>Dikarya</taxon>
        <taxon>Ascomycota</taxon>
        <taxon>Pezizomycotina</taxon>
        <taxon>Sordariomycetes</taxon>
        <taxon>Sordariomycetidae</taxon>
        <taxon>Magnaporthales</taxon>
        <taxon>Pyriculariaceae</taxon>
        <taxon>Pyricularia</taxon>
    </lineage>
</organism>
<feature type="compositionally biased region" description="Polar residues" evidence="1">
    <location>
        <begin position="1076"/>
        <end position="1089"/>
    </location>
</feature>
<dbReference type="InterPro" id="IPR003903">
    <property type="entry name" value="UIM_dom"/>
</dbReference>
<feature type="compositionally biased region" description="Low complexity" evidence="1">
    <location>
        <begin position="1163"/>
        <end position="1175"/>
    </location>
</feature>
<dbReference type="InterPro" id="IPR027040">
    <property type="entry name" value="PSMD4"/>
</dbReference>
<evidence type="ECO:0000313" key="2">
    <source>
        <dbReference type="EMBL" id="ELQ41167.1"/>
    </source>
</evidence>
<feature type="region of interest" description="Disordered" evidence="1">
    <location>
        <begin position="1133"/>
        <end position="1198"/>
    </location>
</feature>